<dbReference type="Proteomes" id="UP000263642">
    <property type="component" value="Unassembled WGS sequence"/>
</dbReference>
<dbReference type="AlphaFoldDB" id="A0A3D3RBS8"/>
<reference evidence="1 2" key="1">
    <citation type="journal article" date="2018" name="Nat. Biotechnol.">
        <title>A standardized bacterial taxonomy based on genome phylogeny substantially revises the tree of life.</title>
        <authorList>
            <person name="Parks D.H."/>
            <person name="Chuvochina M."/>
            <person name="Waite D.W."/>
            <person name="Rinke C."/>
            <person name="Skarshewski A."/>
            <person name="Chaumeil P.A."/>
            <person name="Hugenholtz P."/>
        </authorList>
    </citation>
    <scope>NUCLEOTIDE SEQUENCE [LARGE SCALE GENOMIC DNA]</scope>
    <source>
        <strain evidence="1">UBA9375</strain>
    </source>
</reference>
<evidence type="ECO:0000313" key="1">
    <source>
        <dbReference type="EMBL" id="HCO25477.1"/>
    </source>
</evidence>
<evidence type="ECO:0000313" key="2">
    <source>
        <dbReference type="Proteomes" id="UP000263642"/>
    </source>
</evidence>
<comment type="caution">
    <text evidence="1">The sequence shown here is derived from an EMBL/GenBank/DDBJ whole genome shotgun (WGS) entry which is preliminary data.</text>
</comment>
<proteinExistence type="predicted"/>
<sequence length="184" mass="21406">MILTETQIDQLLHQEAITEEWPWSTNDEQVIDRNVKDIVAEICRRARLKDKTEYGHYGSGYASYVDCWLYRPDDDFRISPGNHYHGLVILFSRLSPFYVLGQGSRSWDRTGGAFYLPDYDFVDVIEQPVLKDQVPLVTTILTERGLTRLHKTDLDTFLPAGVQVPTILAQHVLRHFDALFYWED</sequence>
<accession>A0A3D3RBS8</accession>
<protein>
    <submittedName>
        <fullName evidence="1">Uncharacterized protein</fullName>
    </submittedName>
</protein>
<organism evidence="1 2">
    <name type="scientific">Gimesia maris</name>
    <dbReference type="NCBI Taxonomy" id="122"/>
    <lineage>
        <taxon>Bacteria</taxon>
        <taxon>Pseudomonadati</taxon>
        <taxon>Planctomycetota</taxon>
        <taxon>Planctomycetia</taxon>
        <taxon>Planctomycetales</taxon>
        <taxon>Planctomycetaceae</taxon>
        <taxon>Gimesia</taxon>
    </lineage>
</organism>
<name>A0A3D3RBS8_9PLAN</name>
<gene>
    <name evidence="1" type="ORF">DIT97_21545</name>
</gene>
<dbReference type="EMBL" id="DQAY01000130">
    <property type="protein sequence ID" value="HCO25477.1"/>
    <property type="molecule type" value="Genomic_DNA"/>
</dbReference>